<name>A0A839GLR1_9BACT</name>
<dbReference type="Pfam" id="PF00296">
    <property type="entry name" value="Bac_luciferase"/>
    <property type="match status" value="1"/>
</dbReference>
<comment type="caution">
    <text evidence="4">The sequence shown here is derived from an EMBL/GenBank/DDBJ whole genome shotgun (WGS) entry which is preliminary data.</text>
</comment>
<evidence type="ECO:0000313" key="4">
    <source>
        <dbReference type="EMBL" id="MBA9075408.1"/>
    </source>
</evidence>
<reference evidence="4 5" key="1">
    <citation type="submission" date="2020-08" db="EMBL/GenBank/DDBJ databases">
        <title>Genomic Encyclopedia of Type Strains, Phase IV (KMG-IV): sequencing the most valuable type-strain genomes for metagenomic binning, comparative biology and taxonomic classification.</title>
        <authorList>
            <person name="Goeker M."/>
        </authorList>
    </citation>
    <scope>NUCLEOTIDE SEQUENCE [LARGE SCALE GENOMIC DNA]</scope>
    <source>
        <strain evidence="4 5">DSM 29854</strain>
    </source>
</reference>
<dbReference type="PANTHER" id="PTHR30137:SF19">
    <property type="entry name" value="LUCIFERASE-LIKE MONOOXYGENASE"/>
    <property type="match status" value="1"/>
</dbReference>
<proteinExistence type="predicted"/>
<evidence type="ECO:0000259" key="3">
    <source>
        <dbReference type="Pfam" id="PF00296"/>
    </source>
</evidence>
<evidence type="ECO:0000313" key="5">
    <source>
        <dbReference type="Proteomes" id="UP000563094"/>
    </source>
</evidence>
<dbReference type="InterPro" id="IPR050766">
    <property type="entry name" value="Bact_Lucif_Oxidored"/>
</dbReference>
<sequence>MAETRKIKLSVLDQSPVREGGTAEQALQETLQLAQLTDRLGYHRYWVSEHHNTLGLAGPAPEVLIPHLAAQTKHLRIGSGGVMLPHYSALKVAENFRLLEALYPNRIDLGIGRAPGTDRKTAALLNPYNLFNEQDFIEQLRDIDRYLQDGIGGEFTAEVKVTPRSATAPERWLLSSSGQSGVFAAHFGMGFSFAHFINPNGGAETMRAYQSRFSPSTLLKQPAGNFGIFVICADTQERAEELQLSMDMLMLHIRQGKSGGVPSLEKAREFYADLTPDELAQVQYNRQRAVFGTPEQVKTQLDILAEEYNVEEIVVVTITHDFQDRLRSYELLAGAYGLEPRIGQNFQSQ</sequence>
<dbReference type="AlphaFoldDB" id="A0A839GLR1"/>
<dbReference type="RefSeq" id="WP_182511176.1">
    <property type="nucleotide sequence ID" value="NZ_JACJIQ010000001.1"/>
</dbReference>
<dbReference type="InterPro" id="IPR036661">
    <property type="entry name" value="Luciferase-like_sf"/>
</dbReference>
<protein>
    <recommendedName>
        <fullName evidence="2">Luciferase-like monooxygenase</fullName>
    </recommendedName>
</protein>
<keyword evidence="5" id="KW-1185">Reference proteome</keyword>
<dbReference type="EMBL" id="JACJIQ010000001">
    <property type="protein sequence ID" value="MBA9075408.1"/>
    <property type="molecule type" value="Genomic_DNA"/>
</dbReference>
<dbReference type="Proteomes" id="UP000563094">
    <property type="component" value="Unassembled WGS sequence"/>
</dbReference>
<dbReference type="InterPro" id="IPR011251">
    <property type="entry name" value="Luciferase-like_dom"/>
</dbReference>
<dbReference type="GO" id="GO:0005829">
    <property type="term" value="C:cytosol"/>
    <property type="evidence" value="ECO:0007669"/>
    <property type="project" value="TreeGrafter"/>
</dbReference>
<dbReference type="FunFam" id="3.20.20.30:FF:000002">
    <property type="entry name" value="LLM class flavin-dependent oxidoreductase"/>
    <property type="match status" value="1"/>
</dbReference>
<dbReference type="NCBIfam" id="TIGR03558">
    <property type="entry name" value="oxido_grp_1"/>
    <property type="match status" value="1"/>
</dbReference>
<evidence type="ECO:0000256" key="2">
    <source>
        <dbReference type="ARBA" id="ARBA00074555"/>
    </source>
</evidence>
<dbReference type="GO" id="GO:0016705">
    <property type="term" value="F:oxidoreductase activity, acting on paired donors, with incorporation or reduction of molecular oxygen"/>
    <property type="evidence" value="ECO:0007669"/>
    <property type="project" value="InterPro"/>
</dbReference>
<evidence type="ECO:0000256" key="1">
    <source>
        <dbReference type="ARBA" id="ARBA00007789"/>
    </source>
</evidence>
<dbReference type="InterPro" id="IPR019949">
    <property type="entry name" value="CmoO-like"/>
</dbReference>
<feature type="domain" description="Luciferase-like" evidence="3">
    <location>
        <begin position="9"/>
        <end position="302"/>
    </location>
</feature>
<gene>
    <name evidence="4" type="ORF">FHS90_000105</name>
</gene>
<dbReference type="PANTHER" id="PTHR30137">
    <property type="entry name" value="LUCIFERASE-LIKE MONOOXYGENASE"/>
    <property type="match status" value="1"/>
</dbReference>
<accession>A0A839GLR1</accession>
<comment type="similarity">
    <text evidence="1">To bacterial alkanal monooxygenase alpha and beta chains.</text>
</comment>
<dbReference type="SUPFAM" id="SSF51679">
    <property type="entry name" value="Bacterial luciferase-like"/>
    <property type="match status" value="1"/>
</dbReference>
<organism evidence="4 5">
    <name type="scientific">Rufibacter quisquiliarum</name>
    <dbReference type="NCBI Taxonomy" id="1549639"/>
    <lineage>
        <taxon>Bacteria</taxon>
        <taxon>Pseudomonadati</taxon>
        <taxon>Bacteroidota</taxon>
        <taxon>Cytophagia</taxon>
        <taxon>Cytophagales</taxon>
        <taxon>Hymenobacteraceae</taxon>
        <taxon>Rufibacter</taxon>
    </lineage>
</organism>
<dbReference type="Gene3D" id="3.20.20.30">
    <property type="entry name" value="Luciferase-like domain"/>
    <property type="match status" value="1"/>
</dbReference>